<dbReference type="RefSeq" id="WP_029572955.1">
    <property type="nucleotide sequence ID" value="NZ_CP028490.1"/>
</dbReference>
<evidence type="ECO:0000313" key="3">
    <source>
        <dbReference type="Proteomes" id="UP000240475"/>
    </source>
</evidence>
<protein>
    <submittedName>
        <fullName evidence="2">Uncharacterized protein</fullName>
    </submittedName>
</protein>
<keyword evidence="1" id="KW-0472">Membrane</keyword>
<evidence type="ECO:0000313" key="2">
    <source>
        <dbReference type="EMBL" id="AVX23392.1"/>
    </source>
</evidence>
<accession>A0AAD0MZ49</accession>
<feature type="transmembrane region" description="Helical" evidence="1">
    <location>
        <begin position="6"/>
        <end position="25"/>
    </location>
</feature>
<feature type="transmembrane region" description="Helical" evidence="1">
    <location>
        <begin position="61"/>
        <end position="82"/>
    </location>
</feature>
<keyword evidence="1" id="KW-1133">Transmembrane helix</keyword>
<dbReference type="AlphaFoldDB" id="A0AAD0MZ49"/>
<proteinExistence type="predicted"/>
<dbReference type="EMBL" id="CP028490">
    <property type="protein sequence ID" value="AVX23392.1"/>
    <property type="molecule type" value="Genomic_DNA"/>
</dbReference>
<keyword evidence="1" id="KW-0812">Transmembrane</keyword>
<sequence length="196" mass="21647">MGVWRLVAGLIILLTGLVLAGMAIYDARYWAAAAYFIAGISSAISVVVWEVGISTLSLTPTVIAIVFTIISVIDVFSSSHVLKQEEAKAQMDFFEIILQLHTDPSGLDEDERSLAGKAFFACGMQSNRDFLDFTMNANKALRLGPNATLVDGVDSAFNSAKSARCLDYFDELYKTQPMLFLNFVKKYPWLLNKDKV</sequence>
<dbReference type="Proteomes" id="UP000240475">
    <property type="component" value="Chromosome"/>
</dbReference>
<organism evidence="2 3">
    <name type="scientific">Pseudomonas syringae pv. atrofaciens</name>
    <dbReference type="NCBI Taxonomy" id="192087"/>
    <lineage>
        <taxon>Bacteria</taxon>
        <taxon>Pseudomonadati</taxon>
        <taxon>Pseudomonadota</taxon>
        <taxon>Gammaproteobacteria</taxon>
        <taxon>Pseudomonadales</taxon>
        <taxon>Pseudomonadaceae</taxon>
        <taxon>Pseudomonas</taxon>
        <taxon>Pseudomonas syringae</taxon>
    </lineage>
</organism>
<gene>
    <name evidence="2" type="ORF">DA456_08255</name>
</gene>
<reference evidence="2 3" key="1">
    <citation type="submission" date="2018-04" db="EMBL/GenBank/DDBJ databases">
        <authorList>
            <person name="Cha J.-S."/>
        </authorList>
    </citation>
    <scope>NUCLEOTIDE SEQUENCE [LARGE SCALE GENOMIC DNA]</scope>
    <source>
        <strain evidence="2 3">LMG5095</strain>
    </source>
</reference>
<feature type="transmembrane region" description="Helical" evidence="1">
    <location>
        <begin position="32"/>
        <end position="49"/>
    </location>
</feature>
<name>A0AAD0MZ49_PSESX</name>
<evidence type="ECO:0000256" key="1">
    <source>
        <dbReference type="SAM" id="Phobius"/>
    </source>
</evidence>